<feature type="binding site" evidence="7">
    <location>
        <begin position="212"/>
        <end position="213"/>
    </location>
    <ligand>
        <name>substrate</name>
    </ligand>
</feature>
<evidence type="ECO:0000256" key="5">
    <source>
        <dbReference type="PIRNR" id="PIRNR038994"/>
    </source>
</evidence>
<feature type="binding site" evidence="7">
    <location>
        <position position="244"/>
    </location>
    <ligand>
        <name>substrate</name>
    </ligand>
</feature>
<dbReference type="InterPro" id="IPR006680">
    <property type="entry name" value="Amidohydro-rel"/>
</dbReference>
<organism evidence="10 11">
    <name type="scientific">Paraglaciecola arctica BSs20135</name>
    <dbReference type="NCBI Taxonomy" id="493475"/>
    <lineage>
        <taxon>Bacteria</taxon>
        <taxon>Pseudomonadati</taxon>
        <taxon>Pseudomonadota</taxon>
        <taxon>Gammaproteobacteria</taxon>
        <taxon>Alteromonadales</taxon>
        <taxon>Alteromonadaceae</taxon>
        <taxon>Paraglaciecola</taxon>
    </lineage>
</organism>
<dbReference type="EMBL" id="BAEO01000027">
    <property type="protein sequence ID" value="GAC18940.1"/>
    <property type="molecule type" value="Genomic_DNA"/>
</dbReference>
<feature type="binding site" evidence="8">
    <location>
        <position position="209"/>
    </location>
    <ligand>
        <name>Zn(2+)</name>
        <dbReference type="ChEBI" id="CHEBI:29105"/>
    </ligand>
</feature>
<dbReference type="Pfam" id="PF01979">
    <property type="entry name" value="Amidohydro_1"/>
    <property type="match status" value="1"/>
</dbReference>
<evidence type="ECO:0000256" key="7">
    <source>
        <dbReference type="PIRSR" id="PIRSR038994-2"/>
    </source>
</evidence>
<comment type="similarity">
    <text evidence="1 5">Belongs to the metallo-dependent hydrolases superfamily. NagA family.</text>
</comment>
<dbReference type="OrthoDB" id="9776488at2"/>
<keyword evidence="4 5" id="KW-0119">Carbohydrate metabolism</keyword>
<feature type="binding site" evidence="7">
    <location>
        <position position="135"/>
    </location>
    <ligand>
        <name>substrate</name>
    </ligand>
</feature>
<accession>K6Z682</accession>
<dbReference type="PIRSF" id="PIRSF038994">
    <property type="entry name" value="NagA"/>
    <property type="match status" value="1"/>
</dbReference>
<comment type="cofactor">
    <cofactor evidence="8">
        <name>a divalent metal cation</name>
        <dbReference type="ChEBI" id="CHEBI:60240"/>
    </cofactor>
    <text evidence="8">Binds 1 divalent metal cation per subunit.</text>
</comment>
<dbReference type="PANTHER" id="PTHR11113:SF14">
    <property type="entry name" value="N-ACETYLGLUCOSAMINE-6-PHOSPHATE DEACETYLASE"/>
    <property type="match status" value="1"/>
</dbReference>
<proteinExistence type="inferred from homology"/>
<evidence type="ECO:0000256" key="2">
    <source>
        <dbReference type="ARBA" id="ARBA00022723"/>
    </source>
</evidence>
<dbReference type="SUPFAM" id="SSF51556">
    <property type="entry name" value="Metallo-dependent hydrolases"/>
    <property type="match status" value="1"/>
</dbReference>
<dbReference type="Proteomes" id="UP000006327">
    <property type="component" value="Unassembled WGS sequence"/>
</dbReference>
<evidence type="ECO:0000256" key="4">
    <source>
        <dbReference type="ARBA" id="ARBA00023277"/>
    </source>
</evidence>
<evidence type="ECO:0000256" key="8">
    <source>
        <dbReference type="PIRSR" id="PIRSR038994-3"/>
    </source>
</evidence>
<dbReference type="InterPro" id="IPR032466">
    <property type="entry name" value="Metal_Hydrolase"/>
</dbReference>
<feature type="binding site" evidence="7">
    <location>
        <position position="220"/>
    </location>
    <ligand>
        <name>substrate</name>
    </ligand>
</feature>
<dbReference type="GO" id="GO:0046872">
    <property type="term" value="F:metal ion binding"/>
    <property type="evidence" value="ECO:0007669"/>
    <property type="project" value="UniProtKB-KW"/>
</dbReference>
<dbReference type="SUPFAM" id="SSF51338">
    <property type="entry name" value="Composite domain of metallo-dependent hydrolases"/>
    <property type="match status" value="1"/>
</dbReference>
<dbReference type="EC" id="3.5.1.25" evidence="5"/>
<keyword evidence="11" id="KW-1185">Reference proteome</keyword>
<dbReference type="GO" id="GO:0008448">
    <property type="term" value="F:N-acetylglucosamine-6-phosphate deacetylase activity"/>
    <property type="evidence" value="ECO:0007669"/>
    <property type="project" value="UniProtKB-UniRule"/>
</dbReference>
<dbReference type="eggNOG" id="COG1820">
    <property type="taxonomic scope" value="Bacteria"/>
</dbReference>
<comment type="caution">
    <text evidence="10">The sequence shown here is derived from an EMBL/GenBank/DDBJ whole genome shotgun (WGS) entry which is preliminary data.</text>
</comment>
<evidence type="ECO:0000259" key="9">
    <source>
        <dbReference type="Pfam" id="PF01979"/>
    </source>
</evidence>
<feature type="binding site" evidence="8">
    <location>
        <position position="124"/>
    </location>
    <ligand>
        <name>Zn(2+)</name>
        <dbReference type="ChEBI" id="CHEBI:29105"/>
    </ligand>
</feature>
<dbReference type="GO" id="GO:0006046">
    <property type="term" value="P:N-acetylglucosamine catabolic process"/>
    <property type="evidence" value="ECO:0007669"/>
    <property type="project" value="TreeGrafter"/>
</dbReference>
<dbReference type="RefSeq" id="WP_007619258.1">
    <property type="nucleotide sequence ID" value="NZ_BAEO01000027.1"/>
</dbReference>
<protein>
    <recommendedName>
        <fullName evidence="5">N-acetylgalactosamine-6-phosphate deacetylase</fullName>
        <ecNumber evidence="5">3.5.1.25</ecNumber>
    </recommendedName>
    <alternativeName>
        <fullName evidence="5">N-acetylglucosamine-6-phosphate deacetylase</fullName>
    </alternativeName>
</protein>
<dbReference type="CDD" id="cd00854">
    <property type="entry name" value="NagA"/>
    <property type="match status" value="1"/>
</dbReference>
<comment type="catalytic activity">
    <reaction evidence="5">
        <text>N-acetyl-D-glucosamine 6-phosphate + H2O = D-glucosamine 6-phosphate + acetate</text>
        <dbReference type="Rhea" id="RHEA:22936"/>
        <dbReference type="ChEBI" id="CHEBI:15377"/>
        <dbReference type="ChEBI" id="CHEBI:30089"/>
        <dbReference type="ChEBI" id="CHEBI:57513"/>
        <dbReference type="ChEBI" id="CHEBI:58725"/>
        <dbReference type="EC" id="3.5.1.25"/>
    </reaction>
</comment>
<dbReference type="NCBIfam" id="TIGR00221">
    <property type="entry name" value="nagA"/>
    <property type="match status" value="1"/>
</dbReference>
<gene>
    <name evidence="10" type="primary">nagA</name>
    <name evidence="10" type="ORF">GARC_1973</name>
</gene>
<feature type="binding site" evidence="8">
    <location>
        <position position="188"/>
    </location>
    <ligand>
        <name>Zn(2+)</name>
        <dbReference type="ChEBI" id="CHEBI:29105"/>
    </ligand>
</feature>
<feature type="active site" description="Proton donor/acceptor" evidence="6">
    <location>
        <position position="267"/>
    </location>
</feature>
<evidence type="ECO:0000256" key="6">
    <source>
        <dbReference type="PIRSR" id="PIRSR038994-1"/>
    </source>
</evidence>
<dbReference type="STRING" id="493475.GARC_1973"/>
<dbReference type="InterPro" id="IPR003764">
    <property type="entry name" value="GlcNAc_6-P_deAcase"/>
</dbReference>
<evidence type="ECO:0000313" key="11">
    <source>
        <dbReference type="Proteomes" id="UP000006327"/>
    </source>
</evidence>
<dbReference type="Gene3D" id="3.20.20.140">
    <property type="entry name" value="Metal-dependent hydrolases"/>
    <property type="match status" value="1"/>
</dbReference>
<reference evidence="10 11" key="1">
    <citation type="journal article" date="2017" name="Antonie Van Leeuwenhoek">
        <title>Rhizobium rhizosphaerae sp. nov., a novel species isolated from rice rhizosphere.</title>
        <authorList>
            <person name="Zhao J.J."/>
            <person name="Zhang J."/>
            <person name="Zhang R.J."/>
            <person name="Zhang C.W."/>
            <person name="Yin H.Q."/>
            <person name="Zhang X.X."/>
        </authorList>
    </citation>
    <scope>NUCLEOTIDE SEQUENCE [LARGE SCALE GENOMIC DNA]</scope>
    <source>
        <strain evidence="10 11">BSs20135</strain>
    </source>
</reference>
<feature type="binding site" evidence="7">
    <location>
        <begin position="300"/>
        <end position="302"/>
    </location>
    <ligand>
        <name>substrate</name>
    </ligand>
</feature>
<keyword evidence="2 8" id="KW-0479">Metal-binding</keyword>
<sequence>MQRFFAENLFDGETVKKNQMITVESGTIHSVESARFQGDVIPLSGLVVPGFVDVQVNGGGGVLFNNQPNLDTLITMSQAHQQFGSTAILPTLITDDFETMQLAANAVASAIAQNVKGIVGIHFEGPHLSQPKKGIHPSQHIRQISPEEMALFKRTDLGLVCVTLAPENVSVEIIEELVQANVKICLGHSNASADQTFAALKAGAQGFTHLFNAMSPLQSREAGMVGAALLDASSYCGLIVDHEHVDMTSCQLAIKCKTPERIMLVTDAMSHVGSEQIELQFAGMQINRQGNKLTIEGGRLAGSALDMASAVRNCILDLHCTIEDAIKMASTTPATFLGLQQHKGYLAPGFAADWVVLTDQYDVNATYIAGEQVFG</sequence>
<dbReference type="PANTHER" id="PTHR11113">
    <property type="entry name" value="N-ACETYLGLUCOSAMINE-6-PHOSPHATE DEACETYLASE"/>
    <property type="match status" value="1"/>
</dbReference>
<evidence type="ECO:0000256" key="3">
    <source>
        <dbReference type="ARBA" id="ARBA00022801"/>
    </source>
</evidence>
<feature type="domain" description="Amidohydrolase-related" evidence="9">
    <location>
        <begin position="46"/>
        <end position="373"/>
    </location>
</feature>
<evidence type="ECO:0000256" key="1">
    <source>
        <dbReference type="ARBA" id="ARBA00010716"/>
    </source>
</evidence>
<dbReference type="InterPro" id="IPR011059">
    <property type="entry name" value="Metal-dep_hydrolase_composite"/>
</dbReference>
<evidence type="ECO:0000313" key="10">
    <source>
        <dbReference type="EMBL" id="GAC18940.1"/>
    </source>
</evidence>
<dbReference type="AlphaFoldDB" id="K6Z682"/>
<dbReference type="Gene3D" id="2.30.40.10">
    <property type="entry name" value="Urease, subunit C, domain 1"/>
    <property type="match status" value="1"/>
</dbReference>
<name>K6Z682_9ALTE</name>
<keyword evidence="3 5" id="KW-0378">Hydrolase</keyword>